<organism evidence="1 2">
    <name type="scientific">Daucus carota subsp. sativus</name>
    <name type="common">Carrot</name>
    <dbReference type="NCBI Taxonomy" id="79200"/>
    <lineage>
        <taxon>Eukaryota</taxon>
        <taxon>Viridiplantae</taxon>
        <taxon>Streptophyta</taxon>
        <taxon>Embryophyta</taxon>
        <taxon>Tracheophyta</taxon>
        <taxon>Spermatophyta</taxon>
        <taxon>Magnoliopsida</taxon>
        <taxon>eudicotyledons</taxon>
        <taxon>Gunneridae</taxon>
        <taxon>Pentapetalae</taxon>
        <taxon>asterids</taxon>
        <taxon>campanulids</taxon>
        <taxon>Apiales</taxon>
        <taxon>Apiaceae</taxon>
        <taxon>Apioideae</taxon>
        <taxon>Scandiceae</taxon>
        <taxon>Daucinae</taxon>
        <taxon>Daucus</taxon>
        <taxon>Daucus sect. Daucus</taxon>
    </lineage>
</organism>
<evidence type="ECO:0000313" key="1">
    <source>
        <dbReference type="EMBL" id="WOG95236.1"/>
    </source>
</evidence>
<dbReference type="EMBL" id="CP093346">
    <property type="protein sequence ID" value="WOG95236.1"/>
    <property type="molecule type" value="Genomic_DNA"/>
</dbReference>
<reference evidence="1" key="2">
    <citation type="submission" date="2022-03" db="EMBL/GenBank/DDBJ databases">
        <title>Draft title - Genomic analysis of global carrot germplasm unveils the trajectory of domestication and the origin of high carotenoid orange carrot.</title>
        <authorList>
            <person name="Iorizzo M."/>
            <person name="Ellison S."/>
            <person name="Senalik D."/>
            <person name="Macko-Podgorni A."/>
            <person name="Grzebelus D."/>
            <person name="Bostan H."/>
            <person name="Rolling W."/>
            <person name="Curaba J."/>
            <person name="Simon P."/>
        </authorList>
    </citation>
    <scope>NUCLEOTIDE SEQUENCE</scope>
    <source>
        <tissue evidence="1">Leaf</tissue>
    </source>
</reference>
<gene>
    <name evidence="1" type="ORF">DCAR_0414544</name>
</gene>
<sequence>MEAHDHIAALDDSKTSWNLKVRVTRIWVKCYRSGSVFRYNMILLDCLKTCNLCIKYKPGMVLEKS</sequence>
<proteinExistence type="predicted"/>
<dbReference type="AlphaFoldDB" id="A0AAF1AWQ4"/>
<reference evidence="1" key="1">
    <citation type="journal article" date="2016" name="Nat. Genet.">
        <title>A high-quality carrot genome assembly provides new insights into carotenoid accumulation and asterid genome evolution.</title>
        <authorList>
            <person name="Iorizzo M."/>
            <person name="Ellison S."/>
            <person name="Senalik D."/>
            <person name="Zeng P."/>
            <person name="Satapoomin P."/>
            <person name="Huang J."/>
            <person name="Bowman M."/>
            <person name="Iovene M."/>
            <person name="Sanseverino W."/>
            <person name="Cavagnaro P."/>
            <person name="Yildiz M."/>
            <person name="Macko-Podgorni A."/>
            <person name="Moranska E."/>
            <person name="Grzebelus E."/>
            <person name="Grzebelus D."/>
            <person name="Ashrafi H."/>
            <person name="Zheng Z."/>
            <person name="Cheng S."/>
            <person name="Spooner D."/>
            <person name="Van Deynze A."/>
            <person name="Simon P."/>
        </authorList>
    </citation>
    <scope>NUCLEOTIDE SEQUENCE</scope>
    <source>
        <tissue evidence="1">Leaf</tissue>
    </source>
</reference>
<name>A0AAF1AWQ4_DAUCS</name>
<accession>A0AAF1AWQ4</accession>
<protein>
    <submittedName>
        <fullName evidence="1">Uncharacterized protein</fullName>
    </submittedName>
</protein>
<keyword evidence="2" id="KW-1185">Reference proteome</keyword>
<evidence type="ECO:0000313" key="2">
    <source>
        <dbReference type="Proteomes" id="UP000077755"/>
    </source>
</evidence>
<dbReference type="Proteomes" id="UP000077755">
    <property type="component" value="Chromosome 4"/>
</dbReference>